<feature type="region of interest" description="Disordered" evidence="1">
    <location>
        <begin position="1696"/>
        <end position="1716"/>
    </location>
</feature>
<dbReference type="PANTHER" id="PTHR21254">
    <property type="entry name" value="C2 DOMAIN-CONTAINING PROTEIN 3"/>
    <property type="match status" value="1"/>
</dbReference>
<dbReference type="Gene3D" id="2.60.40.150">
    <property type="entry name" value="C2 domain"/>
    <property type="match status" value="3"/>
</dbReference>
<dbReference type="GO" id="GO:0060271">
    <property type="term" value="P:cilium assembly"/>
    <property type="evidence" value="ECO:0007669"/>
    <property type="project" value="TreeGrafter"/>
</dbReference>
<name>A0A553QHL0_9TELE</name>
<feature type="region of interest" description="Disordered" evidence="1">
    <location>
        <begin position="1810"/>
        <end position="1860"/>
    </location>
</feature>
<organism evidence="3 4">
    <name type="scientific">Danionella cerebrum</name>
    <dbReference type="NCBI Taxonomy" id="2873325"/>
    <lineage>
        <taxon>Eukaryota</taxon>
        <taxon>Metazoa</taxon>
        <taxon>Chordata</taxon>
        <taxon>Craniata</taxon>
        <taxon>Vertebrata</taxon>
        <taxon>Euteleostomi</taxon>
        <taxon>Actinopterygii</taxon>
        <taxon>Neopterygii</taxon>
        <taxon>Teleostei</taxon>
        <taxon>Ostariophysi</taxon>
        <taxon>Cypriniformes</taxon>
        <taxon>Danionidae</taxon>
        <taxon>Danioninae</taxon>
        <taxon>Danionella</taxon>
    </lineage>
</organism>
<gene>
    <name evidence="3" type="ORF">DNTS_010822</name>
</gene>
<dbReference type="CDD" id="cd00030">
    <property type="entry name" value="C2"/>
    <property type="match status" value="1"/>
</dbReference>
<feature type="region of interest" description="Disordered" evidence="1">
    <location>
        <begin position="181"/>
        <end position="213"/>
    </location>
</feature>
<feature type="domain" description="C2" evidence="2">
    <location>
        <begin position="631"/>
        <end position="755"/>
    </location>
</feature>
<dbReference type="Proteomes" id="UP000316079">
    <property type="component" value="Unassembled WGS sequence"/>
</dbReference>
<feature type="region of interest" description="Disordered" evidence="1">
    <location>
        <begin position="1897"/>
        <end position="1934"/>
    </location>
</feature>
<protein>
    <recommendedName>
        <fullName evidence="2">C2 domain-containing protein</fullName>
    </recommendedName>
</protein>
<feature type="compositionally biased region" description="Low complexity" evidence="1">
    <location>
        <begin position="578"/>
        <end position="604"/>
    </location>
</feature>
<dbReference type="GO" id="GO:0071539">
    <property type="term" value="P:protein localization to centrosome"/>
    <property type="evidence" value="ECO:0007669"/>
    <property type="project" value="TreeGrafter"/>
</dbReference>
<dbReference type="STRING" id="623744.A0A553QHL0"/>
<comment type="caution">
    <text evidence="3">The sequence shown here is derived from an EMBL/GenBank/DDBJ whole genome shotgun (WGS) entry which is preliminary data.</text>
</comment>
<feature type="region of interest" description="Disordered" evidence="1">
    <location>
        <begin position="574"/>
        <end position="604"/>
    </location>
</feature>
<dbReference type="Pfam" id="PF00168">
    <property type="entry name" value="C2"/>
    <property type="match status" value="2"/>
</dbReference>
<dbReference type="PANTHER" id="PTHR21254:SF1">
    <property type="entry name" value="C2 DOMAIN-CONTAINING PROTEIN 3"/>
    <property type="match status" value="1"/>
</dbReference>
<dbReference type="Pfam" id="PF25339">
    <property type="entry name" value="C2_C2CD3_N"/>
    <property type="match status" value="1"/>
</dbReference>
<feature type="domain" description="C2" evidence="2">
    <location>
        <begin position="1006"/>
        <end position="1163"/>
    </location>
</feature>
<dbReference type="InterPro" id="IPR000008">
    <property type="entry name" value="C2_dom"/>
</dbReference>
<feature type="region of interest" description="Disordered" evidence="1">
    <location>
        <begin position="417"/>
        <end position="440"/>
    </location>
</feature>
<feature type="domain" description="C2" evidence="2">
    <location>
        <begin position="807"/>
        <end position="974"/>
    </location>
</feature>
<keyword evidence="4" id="KW-1185">Reference proteome</keyword>
<dbReference type="OrthoDB" id="79771at2759"/>
<dbReference type="SMART" id="SM00239">
    <property type="entry name" value="C2"/>
    <property type="match status" value="4"/>
</dbReference>
<feature type="compositionally biased region" description="Acidic residues" evidence="1">
    <location>
        <begin position="1822"/>
        <end position="1835"/>
    </location>
</feature>
<dbReference type="SUPFAM" id="SSF49562">
    <property type="entry name" value="C2 domain (Calcium/lipid-binding domain, CaLB)"/>
    <property type="match status" value="3"/>
</dbReference>
<feature type="compositionally biased region" description="Polar residues" evidence="1">
    <location>
        <begin position="1391"/>
        <end position="1407"/>
    </location>
</feature>
<accession>A0A553QHL0</accession>
<dbReference type="InterPro" id="IPR057537">
    <property type="entry name" value="C2_C2CD3_N"/>
</dbReference>
<proteinExistence type="predicted"/>
<feature type="domain" description="C2" evidence="2">
    <location>
        <begin position="1408"/>
        <end position="1536"/>
    </location>
</feature>
<sequence length="2074" mass="231061">MFVNETVNKEMKNKTIKHSKCVTYRKRALSDVSPATSIPPLVEGHLRCFLRVTVSKVLWTIIKPPPVTLIRLRWWGESSNGTLFKPKDGHTEQKSVKSTARFPVRCGPKQLTSYLTDMGSLVLDVLTKVDHLPIARAQIPGIARLSLSHSINGYFTLVSPSSDKLGELQVTLALEPLTEGYESSSSLPTTDLSLDAQTPAGTAEQKNWPAPHTTLDHDQVQKAVKEAQASCSGHIPRGKDFLYFQETIPSSSTRIQDGAFAQNPADLLSVLLERGNKLRNAMVMSALKSDVESKAPAKNDPHSLSRDTTDAFPCKPPSGQFLENILHSELQHPAQHLKESSQVVINMEDKAVDLLFGRMNGSMVPFWDGEGSLPDSLSDDNSVHMDSELNDPQYDHSLLENLFYKAPLSEKCLEEEYQRKGSGAKQMDKSPVRRTRPNSDVQHLEAEDGFSGLTLDRIDLLGDIRFAKVKSTSFHSSPLVVTFQHQNVFPVRFSPSSMKQWMQINLTFKVYSRNTLQKKPTLIGSALFPMSSILLSESLGISAALPVQGTSGSPDEQKLGPLKVSLELAADKNDFSSKKQPQKLQQLPPRGLSSSQTQEQDQQEITCFRDPSPDIHSILVPPARSLSPHVRFQSSPQQQEVEEPGVLLHLLLMVPDGKDFNCAPMQPNVFLSCKLLGSEEPARSTVSWAQRHPTFSFTQVAPVALTSRLLERMKNNMMVIEVWLRANSSDHDKLLGLVKLPLHQFYMSHRDPKISELLLQSNYPVVGVDSYMPVVDVFSGSTRGNLRVCLALGLSHQIRALQQVSPGDELSQVTSVSRPDKVTVDVLQEHVFLIRVDRVKGLTPLQSTVWGEADCYIQYSFPAQDECREDIDAHVVESDVELKSYRSETTLCVPDPVFGHSETHVLLSPPDVPVQRILLNSLARQGLRSGGGVQFEVWCRYYYPNVRDQLVARGLLPMSKLCAMVTLQKQGQIEAQQFSLPLIPRTDRPDDTQHQSPGLLEVTIQYKSRPMRSLGMKSGVVPSRSVTLVLEVHRAAGLQAAARVLAHKDSSLQFYSEVGLNSFITMQLSFLPDGELRSTRVAARSFCPEFEHHAEFCCNLLVQRDSGERVSLAELLQEALAIFTIYNRDTRKMIDVRLKDTLIGTVKIKLVDLIQKRSGGLEISISFSHHADRERVISSARALGWDLNLGSEDEDNSEDEDASEESSKSLTLSLSMPRAWLPIHCLLLPGHDDLQRSTYCYYRYKLYEQPTVCSELKHPVPSETEGDEGLASVAFQSSRSMSLRRTRALRWYLREEKLEVQLWVSFGKEKRVRPHDTDRLLGSAFLDLSALAGRLKQHQTVSGVYPLFKRSAVNLSGAALRIHITASTISAPHQSQAIEELLSSGEENTDECLSTTAPSPSKQPNNQSDDRTEETPSILPITEDTFIANISVDRAMHLSLKGCPLAERSGGLPTCCVSYTTADATDTVTTELVKDSDCPVWDHQQECRLSKKLLLDPQQSLVFKVWHKGEIERVIGFVSVDLSPLLSGFQSVCGWYNITDFNGQCQGQLKVSVSPLKAVQDLRGQRQTVQETLAPDSSAFFNTLPFCYQTTATYSNFPCHISRFSEQRIRTPPEQFERLLSERSSVADRHDEHVDNIRIFHQSLHETEKASHTSLTGDSHPSSSVLFSALRKNLSELDDIQRYFSRKLSTPTFPKLSKLRESSGHEEHQDPEPDTTELLLKSSQLVGEVNDIIKGLSAHPSEEVPTTEKSTIPSPDAVEELSPSRVDQLISPESESCEIGADFNKHSGIMMGDGDNALPYEARVSPVLPEDEKLHHSSSDPSSDEENIEDEDFEETLIQPRTLNEVTSVTDRTSPWTSLLSDPDMASLESLEDHIHEGVIQTQERLGNLCKHLEVTPPSLMTESRGVDSDSDSSGQSENHQESFRQEASSSTDHHKGQVLLDDLDKDDVLSSIIEEDSDSRNSGVEEVDERPNLTCFAESGSVSDEAKDEETTKISESVEIPNFFLSAQRLEASMRVLRMAPVFPSTVTDLETVNALNSYRRIPRSRPSIPPSQRSEETKRIAKIFASKFAEEP</sequence>
<evidence type="ECO:0000259" key="2">
    <source>
        <dbReference type="PROSITE" id="PS50004"/>
    </source>
</evidence>
<feature type="region of interest" description="Disordered" evidence="1">
    <location>
        <begin position="1954"/>
        <end position="1975"/>
    </location>
</feature>
<dbReference type="GO" id="GO:0005814">
    <property type="term" value="C:centriole"/>
    <property type="evidence" value="ECO:0007669"/>
    <property type="project" value="TreeGrafter"/>
</dbReference>
<feature type="compositionally biased region" description="Polar residues" evidence="1">
    <location>
        <begin position="1839"/>
        <end position="1860"/>
    </location>
</feature>
<evidence type="ECO:0000313" key="3">
    <source>
        <dbReference type="EMBL" id="TRY89420.1"/>
    </source>
</evidence>
<dbReference type="GO" id="GO:0061511">
    <property type="term" value="P:centriole elongation"/>
    <property type="evidence" value="ECO:0007669"/>
    <property type="project" value="TreeGrafter"/>
</dbReference>
<feature type="compositionally biased region" description="Low complexity" evidence="1">
    <location>
        <begin position="183"/>
        <end position="195"/>
    </location>
</feature>
<reference evidence="3 4" key="1">
    <citation type="journal article" date="2019" name="Sci. Data">
        <title>Hybrid genome assembly and annotation of Danionella translucida.</title>
        <authorList>
            <person name="Kadobianskyi M."/>
            <person name="Schulze L."/>
            <person name="Schuelke M."/>
            <person name="Judkewitz B."/>
        </authorList>
    </citation>
    <scope>NUCLEOTIDE SEQUENCE [LARGE SCALE GENOMIC DNA]</scope>
    <source>
        <strain evidence="3 4">Bolton</strain>
    </source>
</reference>
<dbReference type="EMBL" id="SRMA01025981">
    <property type="protein sequence ID" value="TRY89420.1"/>
    <property type="molecule type" value="Genomic_DNA"/>
</dbReference>
<feature type="region of interest" description="Disordered" evidence="1">
    <location>
        <begin position="1384"/>
        <end position="1418"/>
    </location>
</feature>
<dbReference type="InterPro" id="IPR035892">
    <property type="entry name" value="C2_domain_sf"/>
</dbReference>
<dbReference type="PROSITE" id="PS50004">
    <property type="entry name" value="C2"/>
    <property type="match status" value="4"/>
</dbReference>
<dbReference type="GO" id="GO:0034451">
    <property type="term" value="C:centriolar satellite"/>
    <property type="evidence" value="ECO:0007669"/>
    <property type="project" value="TreeGrafter"/>
</dbReference>
<evidence type="ECO:0000256" key="1">
    <source>
        <dbReference type="SAM" id="MobiDB-lite"/>
    </source>
</evidence>
<feature type="compositionally biased region" description="Basic and acidic residues" evidence="1">
    <location>
        <begin position="1698"/>
        <end position="1711"/>
    </location>
</feature>
<feature type="region of interest" description="Disordered" evidence="1">
    <location>
        <begin position="1736"/>
        <end position="1762"/>
    </location>
</feature>
<evidence type="ECO:0000313" key="4">
    <source>
        <dbReference type="Proteomes" id="UP000316079"/>
    </source>
</evidence>